<evidence type="ECO:0000313" key="2">
    <source>
        <dbReference type="Proteomes" id="UP000465812"/>
    </source>
</evidence>
<evidence type="ECO:0008006" key="3">
    <source>
        <dbReference type="Google" id="ProtNLM"/>
    </source>
</evidence>
<dbReference type="SUPFAM" id="SSF51679">
    <property type="entry name" value="Bacterial luciferase-like"/>
    <property type="match status" value="1"/>
</dbReference>
<dbReference type="InterPro" id="IPR036661">
    <property type="entry name" value="Luciferase-like_sf"/>
</dbReference>
<dbReference type="RefSeq" id="WP_197748037.1">
    <property type="nucleotide sequence ID" value="NZ_AP022590.1"/>
</dbReference>
<proteinExistence type="predicted"/>
<organism evidence="1 2">
    <name type="scientific">Mycobacterium mantenii</name>
    <dbReference type="NCBI Taxonomy" id="560555"/>
    <lineage>
        <taxon>Bacteria</taxon>
        <taxon>Bacillati</taxon>
        <taxon>Actinomycetota</taxon>
        <taxon>Actinomycetes</taxon>
        <taxon>Mycobacteriales</taxon>
        <taxon>Mycobacteriaceae</taxon>
        <taxon>Mycobacterium</taxon>
        <taxon>Mycobacterium avium complex (MAC)</taxon>
    </lineage>
</organism>
<protein>
    <recommendedName>
        <fullName evidence="3">Luciferase-like domain-containing protein</fullName>
    </recommendedName>
</protein>
<dbReference type="EMBL" id="AP022590">
    <property type="protein sequence ID" value="BBY40948.1"/>
    <property type="molecule type" value="Genomic_DNA"/>
</dbReference>
<reference evidence="1 2" key="1">
    <citation type="journal article" date="2019" name="Emerg. Microbes Infect.">
        <title>Comprehensive subspecies identification of 175 nontuberculous mycobacteria species based on 7547 genomic profiles.</title>
        <authorList>
            <person name="Matsumoto Y."/>
            <person name="Kinjo T."/>
            <person name="Motooka D."/>
            <person name="Nabeya D."/>
            <person name="Jung N."/>
            <person name="Uechi K."/>
            <person name="Horii T."/>
            <person name="Iida T."/>
            <person name="Fujita J."/>
            <person name="Nakamura S."/>
        </authorList>
    </citation>
    <scope>NUCLEOTIDE SEQUENCE [LARGE SCALE GENOMIC DNA]</scope>
    <source>
        <strain evidence="1 2">JCM 18113</strain>
    </source>
</reference>
<sequence>MAGNMIGTPEAPVEHHHIRKEMVGEYEMLANISFGGLPYELVYEQLKLFADKVMPDLKG</sequence>
<accession>A0ABM7JZD7</accession>
<dbReference type="Gene3D" id="3.20.20.30">
    <property type="entry name" value="Luciferase-like domain"/>
    <property type="match status" value="1"/>
</dbReference>
<dbReference type="Proteomes" id="UP000465812">
    <property type="component" value="Chromosome"/>
</dbReference>
<name>A0ABM7JZD7_MYCNT</name>
<keyword evidence="2" id="KW-1185">Reference proteome</keyword>
<gene>
    <name evidence="1" type="ORF">MMAN_50820</name>
</gene>
<evidence type="ECO:0000313" key="1">
    <source>
        <dbReference type="EMBL" id="BBY40948.1"/>
    </source>
</evidence>